<feature type="domain" description="NodB homology" evidence="5">
    <location>
        <begin position="72"/>
        <end position="290"/>
    </location>
</feature>
<accession>A0A4V1RJ13</accession>
<dbReference type="PANTHER" id="PTHR43123:SF1">
    <property type="entry name" value="POLYSACCHARIDE DEACETYLASE-RELATED"/>
    <property type="match status" value="1"/>
</dbReference>
<comment type="similarity">
    <text evidence="2">Belongs to the polysaccharide deacetylase family.</text>
</comment>
<dbReference type="GO" id="GO:0016810">
    <property type="term" value="F:hydrolase activity, acting on carbon-nitrogen (but not peptide) bonds"/>
    <property type="evidence" value="ECO:0007669"/>
    <property type="project" value="InterPro"/>
</dbReference>
<protein>
    <recommendedName>
        <fullName evidence="3">Chitooligosaccharide deacetylase</fullName>
    </recommendedName>
    <alternativeName>
        <fullName evidence="4">Nodulation protein B</fullName>
    </alternativeName>
</protein>
<reference evidence="6 7" key="1">
    <citation type="submission" date="2018-09" db="EMBL/GenBank/DDBJ databases">
        <authorList>
            <person name="Grouzdev D.S."/>
            <person name="Krutkina M.S."/>
        </authorList>
    </citation>
    <scope>NUCLEOTIDE SEQUENCE [LARGE SCALE GENOMIC DNA]</scope>
    <source>
        <strain evidence="6 7">RmlP001</strain>
    </source>
</reference>
<evidence type="ECO:0000259" key="5">
    <source>
        <dbReference type="PROSITE" id="PS51677"/>
    </source>
</evidence>
<dbReference type="SUPFAM" id="SSF88713">
    <property type="entry name" value="Glycoside hydrolase/deacetylase"/>
    <property type="match status" value="1"/>
</dbReference>
<dbReference type="Proteomes" id="UP000289411">
    <property type="component" value="Unassembled WGS sequence"/>
</dbReference>
<reference evidence="6 7" key="2">
    <citation type="submission" date="2019-02" db="EMBL/GenBank/DDBJ databases">
        <title>'Lichenibacterium ramalinii' gen. nov. sp. nov., 'Lichenibacterium minor' gen. nov. sp. nov.</title>
        <authorList>
            <person name="Pankratov T."/>
        </authorList>
    </citation>
    <scope>NUCLEOTIDE SEQUENCE [LARGE SCALE GENOMIC DNA]</scope>
    <source>
        <strain evidence="6 7">RmlP001</strain>
    </source>
</reference>
<name>A0A4V1RJ13_9HYPH</name>
<comment type="caution">
    <text evidence="6">The sequence shown here is derived from an EMBL/GenBank/DDBJ whole genome shotgun (WGS) entry which is preliminary data.</text>
</comment>
<dbReference type="InterPro" id="IPR011330">
    <property type="entry name" value="Glyco_hydro/deAcase_b/a-brl"/>
</dbReference>
<dbReference type="PANTHER" id="PTHR43123">
    <property type="entry name" value="POLYSACCHARIDE DEACETYLASE-RELATED"/>
    <property type="match status" value="1"/>
</dbReference>
<dbReference type="CDD" id="cd10977">
    <property type="entry name" value="CE4_PuuE_SpCDA1"/>
    <property type="match status" value="1"/>
</dbReference>
<dbReference type="RefSeq" id="WP_129217954.1">
    <property type="nucleotide sequence ID" value="NZ_QYBC01000003.1"/>
</dbReference>
<evidence type="ECO:0000313" key="6">
    <source>
        <dbReference type="EMBL" id="RYB06597.1"/>
    </source>
</evidence>
<proteinExistence type="inferred from homology"/>
<dbReference type="PROSITE" id="PS51677">
    <property type="entry name" value="NODB"/>
    <property type="match status" value="1"/>
</dbReference>
<keyword evidence="7" id="KW-1185">Reference proteome</keyword>
<dbReference type="AlphaFoldDB" id="A0A4V1RJ13"/>
<sequence length="310" mass="34984">MFDTAHPYPRDLVGYGANPPDPAWPGGARIAVSLVLNYEEGGEYSVLHGDAHSESALTDMDRPAALPGERNPNVEQNFEYGSRVGIWSVMRLLQERGVDATVYAVGMALERNPAVAAAFREWGVEVACHGQRWIDYQFVPEAVERADMARCIDTITRLVGRRPVGWYTGRPSLNTRRLAVEAGGFLYDSDAYNDDLPYWLRVSGRPHLVLPYSFDNNDSRMNRSQGLETGEDFLRYCRDAFDWLYRSGLEGRPRMMSIGLHARIVGRPGRIGALERLIDHMQAHEGVWIASREAIARHWLERFPAPEPRG</sequence>
<dbReference type="EMBL" id="QYBC01000003">
    <property type="protein sequence ID" value="RYB06597.1"/>
    <property type="molecule type" value="Genomic_DNA"/>
</dbReference>
<dbReference type="Pfam" id="PF01522">
    <property type="entry name" value="Polysacc_deac_1"/>
    <property type="match status" value="1"/>
</dbReference>
<gene>
    <name evidence="6" type="ORF">D3272_04475</name>
</gene>
<comment type="function">
    <text evidence="1">Is involved in generating a small heat-stable compound (Nod), an acylated oligomer of N-acetylglucosamine, that stimulates mitosis in various plant protoplasts.</text>
</comment>
<evidence type="ECO:0000313" key="7">
    <source>
        <dbReference type="Proteomes" id="UP000289411"/>
    </source>
</evidence>
<organism evidence="6 7">
    <name type="scientific">Lichenibacterium ramalinae</name>
    <dbReference type="NCBI Taxonomy" id="2316527"/>
    <lineage>
        <taxon>Bacteria</taxon>
        <taxon>Pseudomonadati</taxon>
        <taxon>Pseudomonadota</taxon>
        <taxon>Alphaproteobacteria</taxon>
        <taxon>Hyphomicrobiales</taxon>
        <taxon>Lichenihabitantaceae</taxon>
        <taxon>Lichenibacterium</taxon>
    </lineage>
</organism>
<evidence type="ECO:0000256" key="3">
    <source>
        <dbReference type="ARBA" id="ARBA00020071"/>
    </source>
</evidence>
<dbReference type="OrthoDB" id="9787041at2"/>
<dbReference type="Gene3D" id="3.20.20.370">
    <property type="entry name" value="Glycoside hydrolase/deacetylase"/>
    <property type="match status" value="1"/>
</dbReference>
<dbReference type="InterPro" id="IPR002509">
    <property type="entry name" value="NODB_dom"/>
</dbReference>
<dbReference type="GO" id="GO:0005975">
    <property type="term" value="P:carbohydrate metabolic process"/>
    <property type="evidence" value="ECO:0007669"/>
    <property type="project" value="InterPro"/>
</dbReference>
<evidence type="ECO:0000256" key="1">
    <source>
        <dbReference type="ARBA" id="ARBA00003236"/>
    </source>
</evidence>
<evidence type="ECO:0000256" key="2">
    <source>
        <dbReference type="ARBA" id="ARBA00010973"/>
    </source>
</evidence>
<evidence type="ECO:0000256" key="4">
    <source>
        <dbReference type="ARBA" id="ARBA00032976"/>
    </source>
</evidence>
<dbReference type="InterPro" id="IPR017625">
    <property type="entry name" value="PuuE"/>
</dbReference>